<feature type="compositionally biased region" description="Polar residues" evidence="1">
    <location>
        <begin position="125"/>
        <end position="136"/>
    </location>
</feature>
<feature type="domain" description="DMAP1-binding" evidence="2">
    <location>
        <begin position="32"/>
        <end position="96"/>
    </location>
</feature>
<dbReference type="Proteomes" id="UP000031443">
    <property type="component" value="Unassembled WGS sequence"/>
</dbReference>
<feature type="compositionally biased region" description="Low complexity" evidence="1">
    <location>
        <begin position="148"/>
        <end position="159"/>
    </location>
</feature>
<organism evidence="3 4">
    <name type="scientific">Chelonia mydas</name>
    <name type="common">Green sea-turtle</name>
    <name type="synonym">Chelonia agassizi</name>
    <dbReference type="NCBI Taxonomy" id="8469"/>
    <lineage>
        <taxon>Eukaryota</taxon>
        <taxon>Metazoa</taxon>
        <taxon>Chordata</taxon>
        <taxon>Craniata</taxon>
        <taxon>Vertebrata</taxon>
        <taxon>Euteleostomi</taxon>
        <taxon>Archelosauria</taxon>
        <taxon>Testudinata</taxon>
        <taxon>Testudines</taxon>
        <taxon>Cryptodira</taxon>
        <taxon>Durocryptodira</taxon>
        <taxon>Americhelydia</taxon>
        <taxon>Chelonioidea</taxon>
        <taxon>Cheloniidae</taxon>
        <taxon>Chelonia</taxon>
    </lineage>
</organism>
<feature type="compositionally biased region" description="Polar residues" evidence="1">
    <location>
        <begin position="101"/>
        <end position="113"/>
    </location>
</feature>
<evidence type="ECO:0000256" key="1">
    <source>
        <dbReference type="SAM" id="MobiDB-lite"/>
    </source>
</evidence>
<reference evidence="4" key="1">
    <citation type="journal article" date="2013" name="Nat. Genet.">
        <title>The draft genomes of soft-shell turtle and green sea turtle yield insights into the development and evolution of the turtle-specific body plan.</title>
        <authorList>
            <person name="Wang Z."/>
            <person name="Pascual-Anaya J."/>
            <person name="Zadissa A."/>
            <person name="Li W."/>
            <person name="Niimura Y."/>
            <person name="Huang Z."/>
            <person name="Li C."/>
            <person name="White S."/>
            <person name="Xiong Z."/>
            <person name="Fang D."/>
            <person name="Wang B."/>
            <person name="Ming Y."/>
            <person name="Chen Y."/>
            <person name="Zheng Y."/>
            <person name="Kuraku S."/>
            <person name="Pignatelli M."/>
            <person name="Herrero J."/>
            <person name="Beal K."/>
            <person name="Nozawa M."/>
            <person name="Li Q."/>
            <person name="Wang J."/>
            <person name="Zhang H."/>
            <person name="Yu L."/>
            <person name="Shigenobu S."/>
            <person name="Wang J."/>
            <person name="Liu J."/>
            <person name="Flicek P."/>
            <person name="Searle S."/>
            <person name="Wang J."/>
            <person name="Kuratani S."/>
            <person name="Yin Y."/>
            <person name="Aken B."/>
            <person name="Zhang G."/>
            <person name="Irie N."/>
        </authorList>
    </citation>
    <scope>NUCLEOTIDE SEQUENCE [LARGE SCALE GENOMIC DNA]</scope>
</reference>
<protein>
    <submittedName>
        <fullName evidence="3">Disco-interacting protein 2 like protein A</fullName>
    </submittedName>
</protein>
<dbReference type="AlphaFoldDB" id="M7AX31"/>
<evidence type="ECO:0000313" key="3">
    <source>
        <dbReference type="EMBL" id="EMP29304.1"/>
    </source>
</evidence>
<dbReference type="STRING" id="8469.M7AX31"/>
<accession>M7AX31</accession>
<gene>
    <name evidence="3" type="ORF">UY3_13597</name>
</gene>
<proteinExistence type="predicted"/>
<keyword evidence="4" id="KW-1185">Reference proteome</keyword>
<dbReference type="EMBL" id="KB557457">
    <property type="protein sequence ID" value="EMP29304.1"/>
    <property type="molecule type" value="Genomic_DNA"/>
</dbReference>
<sequence>MDQDLVVPGAVHKQCKKKAYAPRRLQSKCVDPSLQAENRIPGSSQATAAVSKQQKARSTNSRDERFRSDVHTEAVQAALAKYKERKMPMPSKRRSVLVHSSVETYTPPDTSSASEDEGSLRRQGRITSTPFQSHSSVEPWLNRVIQGSSTSSSASSTSSHPGGKPAAASSTATAAATVLADLMAHAQLDNHSAPPDVTTGLVEHLHHERPQVASVRGIPRGYNSSILETADGEYVKMIPLSNTWPFFCITE</sequence>
<evidence type="ECO:0000259" key="2">
    <source>
        <dbReference type="Pfam" id="PF06464"/>
    </source>
</evidence>
<feature type="region of interest" description="Disordered" evidence="1">
    <location>
        <begin position="32"/>
        <end position="170"/>
    </location>
</feature>
<dbReference type="InterPro" id="IPR010506">
    <property type="entry name" value="DMAP1-bd"/>
</dbReference>
<name>M7AX31_CHEMY</name>
<dbReference type="Pfam" id="PF06464">
    <property type="entry name" value="DMAP_binding"/>
    <property type="match status" value="1"/>
</dbReference>
<feature type="compositionally biased region" description="Basic and acidic residues" evidence="1">
    <location>
        <begin position="60"/>
        <end position="72"/>
    </location>
</feature>
<feature type="compositionally biased region" description="Polar residues" evidence="1">
    <location>
        <begin position="41"/>
        <end position="59"/>
    </location>
</feature>
<evidence type="ECO:0000313" key="4">
    <source>
        <dbReference type="Proteomes" id="UP000031443"/>
    </source>
</evidence>